<dbReference type="EMBL" id="AHZU02000528">
    <property type="protein sequence ID" value="KFG43345.1"/>
    <property type="molecule type" value="Genomic_DNA"/>
</dbReference>
<dbReference type="AlphaFoldDB" id="A0A086KG27"/>
<evidence type="ECO:0008006" key="4">
    <source>
        <dbReference type="Google" id="ProtNLM"/>
    </source>
</evidence>
<comment type="caution">
    <text evidence="2">The sequence shown here is derived from an EMBL/GenBank/DDBJ whole genome shotgun (WGS) entry which is preliminary data.</text>
</comment>
<accession>A0A086KG27</accession>
<feature type="region of interest" description="Disordered" evidence="1">
    <location>
        <begin position="70"/>
        <end position="98"/>
    </location>
</feature>
<organism evidence="2 3">
    <name type="scientific">Toxoplasma gondii GAB2-2007-GAL-DOM2</name>
    <dbReference type="NCBI Taxonomy" id="1130820"/>
    <lineage>
        <taxon>Eukaryota</taxon>
        <taxon>Sar</taxon>
        <taxon>Alveolata</taxon>
        <taxon>Apicomplexa</taxon>
        <taxon>Conoidasida</taxon>
        <taxon>Coccidia</taxon>
        <taxon>Eucoccidiorida</taxon>
        <taxon>Eimeriorina</taxon>
        <taxon>Sarcocystidae</taxon>
        <taxon>Toxoplasma</taxon>
    </lineage>
</organism>
<evidence type="ECO:0000313" key="3">
    <source>
        <dbReference type="Proteomes" id="UP000028837"/>
    </source>
</evidence>
<proteinExistence type="predicted"/>
<reference evidence="2 3" key="1">
    <citation type="submission" date="2014-02" db="EMBL/GenBank/DDBJ databases">
        <authorList>
            <person name="Sibley D."/>
            <person name="Venepally P."/>
            <person name="Karamycheva S."/>
            <person name="Hadjithomas M."/>
            <person name="Khan A."/>
            <person name="Brunk B."/>
            <person name="Roos D."/>
            <person name="Caler E."/>
            <person name="Lorenzi H."/>
        </authorList>
    </citation>
    <scope>NUCLEOTIDE SEQUENCE [LARGE SCALE GENOMIC DNA]</scope>
    <source>
        <strain evidence="2 3">GAB2-2007-GAL-DOM2</strain>
    </source>
</reference>
<gene>
    <name evidence="2" type="ORF">TGDOM2_271930</name>
</gene>
<sequence length="234" mass="26144">MENPPQIPVYRTFKINCPSVSVTISADDTPLPQGLGEVKGPASLVTINPGVAPAPETASTIPVGDSVHNGCRSEEHDEPTVAPEPVHTAMHQRSSSRAANSLYRGMSAILPMEDEVEETWAVMRGDTEQQEPHDFTYWDKLRRQHTKTEIRRWTSFLPETQQDTAFYGRNIEVDVPVAAYTQGTYYQRQPESVDVKEFKLPTESYVAPPVYIRRTKGICNGLFTCISCLDSRTS</sequence>
<dbReference type="OrthoDB" id="354448at2759"/>
<evidence type="ECO:0000256" key="1">
    <source>
        <dbReference type="SAM" id="MobiDB-lite"/>
    </source>
</evidence>
<name>A0A086KG27_TOXGO</name>
<dbReference type="Proteomes" id="UP000028837">
    <property type="component" value="Unassembled WGS sequence"/>
</dbReference>
<evidence type="ECO:0000313" key="2">
    <source>
        <dbReference type="EMBL" id="KFG43345.1"/>
    </source>
</evidence>
<protein>
    <recommendedName>
        <fullName evidence="4">Inner membrane complex protein 20</fullName>
    </recommendedName>
</protein>
<dbReference type="VEuPathDB" id="ToxoDB:TGDOM2_271930"/>